<evidence type="ECO:0000256" key="1">
    <source>
        <dbReference type="SAM" id="MobiDB-lite"/>
    </source>
</evidence>
<protein>
    <recommendedName>
        <fullName evidence="2">Glycosyltransferase subfamily 4-like N-terminal domain-containing protein</fullName>
    </recommendedName>
</protein>
<accession>A6G1Y4</accession>
<dbReference type="Proteomes" id="UP000005801">
    <property type="component" value="Unassembled WGS sequence"/>
</dbReference>
<feature type="region of interest" description="Disordered" evidence="1">
    <location>
        <begin position="76"/>
        <end position="99"/>
    </location>
</feature>
<comment type="caution">
    <text evidence="3">The sequence shown here is derived from an EMBL/GenBank/DDBJ whole genome shotgun (WGS) entry which is preliminary data.</text>
</comment>
<dbReference type="PANTHER" id="PTHR12526:SF638">
    <property type="entry name" value="SPORE COAT PROTEIN SA"/>
    <property type="match status" value="1"/>
</dbReference>
<dbReference type="Pfam" id="PF13579">
    <property type="entry name" value="Glyco_trans_4_4"/>
    <property type="match status" value="1"/>
</dbReference>
<evidence type="ECO:0000259" key="2">
    <source>
        <dbReference type="Pfam" id="PF13579"/>
    </source>
</evidence>
<organism evidence="3 4">
    <name type="scientific">Plesiocystis pacifica SIR-1</name>
    <dbReference type="NCBI Taxonomy" id="391625"/>
    <lineage>
        <taxon>Bacteria</taxon>
        <taxon>Pseudomonadati</taxon>
        <taxon>Myxococcota</taxon>
        <taxon>Polyangia</taxon>
        <taxon>Nannocystales</taxon>
        <taxon>Nannocystaceae</taxon>
        <taxon>Plesiocystis</taxon>
    </lineage>
</organism>
<evidence type="ECO:0000313" key="3">
    <source>
        <dbReference type="EMBL" id="EDM80174.1"/>
    </source>
</evidence>
<feature type="domain" description="Glycosyltransferase subfamily 4-like N-terminal" evidence="2">
    <location>
        <begin position="22"/>
        <end position="226"/>
    </location>
</feature>
<dbReference type="AlphaFoldDB" id="A6G1Y4"/>
<evidence type="ECO:0000313" key="4">
    <source>
        <dbReference type="Proteomes" id="UP000005801"/>
    </source>
</evidence>
<dbReference type="GO" id="GO:0016757">
    <property type="term" value="F:glycosyltransferase activity"/>
    <property type="evidence" value="ECO:0007669"/>
    <property type="project" value="UniProtKB-ARBA"/>
</dbReference>
<name>A6G1Y4_9BACT</name>
<keyword evidence="4" id="KW-1185">Reference proteome</keyword>
<dbReference type="PANTHER" id="PTHR12526">
    <property type="entry name" value="GLYCOSYLTRANSFERASE"/>
    <property type="match status" value="1"/>
</dbReference>
<dbReference type="InterPro" id="IPR028098">
    <property type="entry name" value="Glyco_trans_4-like_N"/>
</dbReference>
<dbReference type="EMBL" id="ABCS01000013">
    <property type="protein sequence ID" value="EDM80174.1"/>
    <property type="molecule type" value="Genomic_DNA"/>
</dbReference>
<dbReference type="Gene3D" id="3.40.50.2000">
    <property type="entry name" value="Glycogen Phosphorylase B"/>
    <property type="match status" value="2"/>
</dbReference>
<proteinExistence type="predicted"/>
<dbReference type="eggNOG" id="COG0438">
    <property type="taxonomic scope" value="Bacteria"/>
</dbReference>
<gene>
    <name evidence="3" type="ORF">PPSIR1_36027</name>
</gene>
<dbReference type="SUPFAM" id="SSF53756">
    <property type="entry name" value="UDP-Glycosyltransferase/glycogen phosphorylase"/>
    <property type="match status" value="1"/>
</dbReference>
<sequence length="429" mass="47516">MSAMRKVLILSRYFPPMFDVGGKRAYRFARYLPEHGWRAVVLTGKIPERRPVDDTPLRLPEGTRVERIYEPSWFREPTGRPSDGTIAKPVRSPDPAAKPKRRRLLGLPVGPDIALLPHVVREGVRLGRREGVDAVFATSSPYAMLVHGQQIAKRLGVPLILDLRDPWTLNFFQQRRARWALAMDRRIEARLFETADRVILNCETALAAYRALYPDLPKNRLTAIRNAFDPADQPTTPEPSSRAADEPLHLLHFGNCYGPRRVETMLHAMAELRRERPDAPPVLLENLGRVGTADLELAERLGLSESFRHGVFVPFAEGLERLARADLAVLVAYGDETLYIPAKLYDYLLARAPIACISQPGELADIVEGTGAGKSIRPGDVAGARALLEAAIDARAEGRRAFTPDEDALRSFGAPATARALAGLLDAVL</sequence>
<dbReference type="STRING" id="391625.PPSIR1_36027"/>
<reference evidence="3 4" key="1">
    <citation type="submission" date="2007-06" db="EMBL/GenBank/DDBJ databases">
        <authorList>
            <person name="Shimkets L."/>
            <person name="Ferriera S."/>
            <person name="Johnson J."/>
            <person name="Kravitz S."/>
            <person name="Beeson K."/>
            <person name="Sutton G."/>
            <person name="Rogers Y.-H."/>
            <person name="Friedman R."/>
            <person name="Frazier M."/>
            <person name="Venter J.C."/>
        </authorList>
    </citation>
    <scope>NUCLEOTIDE SEQUENCE [LARGE SCALE GENOMIC DNA]</scope>
    <source>
        <strain evidence="3 4">SIR-1</strain>
    </source>
</reference>